<evidence type="ECO:0000313" key="2">
    <source>
        <dbReference type="Proteomes" id="UP000092993"/>
    </source>
</evidence>
<keyword evidence="2" id="KW-1185">Reference proteome</keyword>
<gene>
    <name evidence="1" type="ORF">A0H81_08903</name>
</gene>
<organism evidence="1 2">
    <name type="scientific">Grifola frondosa</name>
    <name type="common">Maitake</name>
    <name type="synonym">Polyporus frondosus</name>
    <dbReference type="NCBI Taxonomy" id="5627"/>
    <lineage>
        <taxon>Eukaryota</taxon>
        <taxon>Fungi</taxon>
        <taxon>Dikarya</taxon>
        <taxon>Basidiomycota</taxon>
        <taxon>Agaricomycotina</taxon>
        <taxon>Agaricomycetes</taxon>
        <taxon>Polyporales</taxon>
        <taxon>Grifolaceae</taxon>
        <taxon>Grifola</taxon>
    </lineage>
</organism>
<reference evidence="1 2" key="1">
    <citation type="submission" date="2016-03" db="EMBL/GenBank/DDBJ databases">
        <title>Whole genome sequencing of Grifola frondosa 9006-11.</title>
        <authorList>
            <person name="Min B."/>
            <person name="Park H."/>
            <person name="Kim J.-G."/>
            <person name="Cho H."/>
            <person name="Oh Y.-L."/>
            <person name="Kong W.-S."/>
            <person name="Choi I.-G."/>
        </authorList>
    </citation>
    <scope>NUCLEOTIDE SEQUENCE [LARGE SCALE GENOMIC DNA]</scope>
    <source>
        <strain evidence="1 2">9006-11</strain>
    </source>
</reference>
<comment type="caution">
    <text evidence="1">The sequence shown here is derived from an EMBL/GenBank/DDBJ whole genome shotgun (WGS) entry which is preliminary data.</text>
</comment>
<proteinExistence type="predicted"/>
<evidence type="ECO:0000313" key="1">
    <source>
        <dbReference type="EMBL" id="OBZ71139.1"/>
    </source>
</evidence>
<name>A0A1C7M454_GRIFR</name>
<sequence>MRERGVGEGCTQRGLVGTTGHGEGGGVHELCGGSLGQAWVVRLVIREHVPVVIVTLSEEFEACTQDPAVQSGA</sequence>
<dbReference type="AlphaFoldDB" id="A0A1C7M454"/>
<dbReference type="Proteomes" id="UP000092993">
    <property type="component" value="Unassembled WGS sequence"/>
</dbReference>
<dbReference type="EMBL" id="LUGG01000011">
    <property type="protein sequence ID" value="OBZ71139.1"/>
    <property type="molecule type" value="Genomic_DNA"/>
</dbReference>
<protein>
    <submittedName>
        <fullName evidence="1">Uncharacterized protein</fullName>
    </submittedName>
</protein>
<accession>A0A1C7M454</accession>